<proteinExistence type="predicted"/>
<dbReference type="RefSeq" id="WP_209650162.1">
    <property type="nucleotide sequence ID" value="NZ_JBEPNV010000001.1"/>
</dbReference>
<evidence type="ECO:0000313" key="3">
    <source>
        <dbReference type="Proteomes" id="UP001549119"/>
    </source>
</evidence>
<comment type="caution">
    <text evidence="2">The sequence shown here is derived from an EMBL/GenBank/DDBJ whole genome shotgun (WGS) entry which is preliminary data.</text>
</comment>
<feature type="region of interest" description="Disordered" evidence="1">
    <location>
        <begin position="83"/>
        <end position="102"/>
    </location>
</feature>
<evidence type="ECO:0000313" key="2">
    <source>
        <dbReference type="EMBL" id="MET3862945.1"/>
    </source>
</evidence>
<dbReference type="Proteomes" id="UP001549119">
    <property type="component" value="Unassembled WGS sequence"/>
</dbReference>
<accession>A0ABV2N8Y7</accession>
<gene>
    <name evidence="2" type="ORF">ABIC20_000254</name>
</gene>
<name>A0ABV2N8Y7_9HYPH</name>
<feature type="compositionally biased region" description="Basic and acidic residues" evidence="1">
    <location>
        <begin position="93"/>
        <end position="102"/>
    </location>
</feature>
<reference evidence="2 3" key="1">
    <citation type="submission" date="2024-06" db="EMBL/GenBank/DDBJ databases">
        <title>Genomics of switchgrass bacterial isolates.</title>
        <authorList>
            <person name="Shade A."/>
        </authorList>
    </citation>
    <scope>NUCLEOTIDE SEQUENCE [LARGE SCALE GENOMIC DNA]</scope>
    <source>
        <strain evidence="2 3">PvP084</strain>
    </source>
</reference>
<protein>
    <submittedName>
        <fullName evidence="2">Uncharacterized protein</fullName>
    </submittedName>
</protein>
<sequence length="102" mass="11116">MIKTLSPETGSVQGVVRRLEKVGIIVAHEHLKAGMPTAEVGPEHGFLRVGYAGALMVTDSRVVGVEPDRTVFDRFSGCRAKPGRTWGRRSGRSRPEAELRSC</sequence>
<dbReference type="EMBL" id="JBEPNW010000002">
    <property type="protein sequence ID" value="MET3862945.1"/>
    <property type="molecule type" value="Genomic_DNA"/>
</dbReference>
<organism evidence="2 3">
    <name type="scientific">Methylobacterium radiotolerans</name>
    <dbReference type="NCBI Taxonomy" id="31998"/>
    <lineage>
        <taxon>Bacteria</taxon>
        <taxon>Pseudomonadati</taxon>
        <taxon>Pseudomonadota</taxon>
        <taxon>Alphaproteobacteria</taxon>
        <taxon>Hyphomicrobiales</taxon>
        <taxon>Methylobacteriaceae</taxon>
        <taxon>Methylobacterium</taxon>
    </lineage>
</organism>
<keyword evidence="3" id="KW-1185">Reference proteome</keyword>
<evidence type="ECO:0000256" key="1">
    <source>
        <dbReference type="SAM" id="MobiDB-lite"/>
    </source>
</evidence>